<reference evidence="2 3" key="1">
    <citation type="journal article" date="2018" name="Nat. Genet.">
        <title>The Rosa genome provides new insights in the design of modern roses.</title>
        <authorList>
            <person name="Bendahmane M."/>
        </authorList>
    </citation>
    <scope>NUCLEOTIDE SEQUENCE [LARGE SCALE GENOMIC DNA]</scope>
    <source>
        <strain evidence="3">cv. Old Blush</strain>
    </source>
</reference>
<dbReference type="OMA" id="ESHLDIY"/>
<dbReference type="STRING" id="74649.A0A2P6PS69"/>
<name>A0A2P6PS69_ROSCH</name>
<gene>
    <name evidence="2" type="ORF">RchiOBHm_Chr6g0276221</name>
</gene>
<dbReference type="Proteomes" id="UP000238479">
    <property type="component" value="Chromosome 6"/>
</dbReference>
<accession>A0A2P6PS69</accession>
<dbReference type="PANTHER" id="PTHR48473:SF1">
    <property type="entry name" value="TIR DOMAIN-CONTAINING PROTEIN"/>
    <property type="match status" value="1"/>
</dbReference>
<evidence type="ECO:0000256" key="1">
    <source>
        <dbReference type="SAM" id="SignalP"/>
    </source>
</evidence>
<dbReference type="EMBL" id="PDCK01000044">
    <property type="protein sequence ID" value="PRQ24779.1"/>
    <property type="molecule type" value="Genomic_DNA"/>
</dbReference>
<feature type="signal peptide" evidence="1">
    <location>
        <begin position="1"/>
        <end position="18"/>
    </location>
</feature>
<keyword evidence="1" id="KW-0732">Signal</keyword>
<dbReference type="Gramene" id="PRQ24779">
    <property type="protein sequence ID" value="PRQ24779"/>
    <property type="gene ID" value="RchiOBHm_Chr6g0276221"/>
</dbReference>
<feature type="chain" id="PRO_5015198790" evidence="1">
    <location>
        <begin position="19"/>
        <end position="108"/>
    </location>
</feature>
<organism evidence="2 3">
    <name type="scientific">Rosa chinensis</name>
    <name type="common">China rose</name>
    <dbReference type="NCBI Taxonomy" id="74649"/>
    <lineage>
        <taxon>Eukaryota</taxon>
        <taxon>Viridiplantae</taxon>
        <taxon>Streptophyta</taxon>
        <taxon>Embryophyta</taxon>
        <taxon>Tracheophyta</taxon>
        <taxon>Spermatophyta</taxon>
        <taxon>Magnoliopsida</taxon>
        <taxon>eudicotyledons</taxon>
        <taxon>Gunneridae</taxon>
        <taxon>Pentapetalae</taxon>
        <taxon>rosids</taxon>
        <taxon>fabids</taxon>
        <taxon>Rosales</taxon>
        <taxon>Rosaceae</taxon>
        <taxon>Rosoideae</taxon>
        <taxon>Rosoideae incertae sedis</taxon>
        <taxon>Rosa</taxon>
    </lineage>
</organism>
<evidence type="ECO:0000313" key="3">
    <source>
        <dbReference type="Proteomes" id="UP000238479"/>
    </source>
</evidence>
<dbReference type="PANTHER" id="PTHR48473">
    <property type="entry name" value="TIR DOMAIN-CONTAINING PROTEIN"/>
    <property type="match status" value="1"/>
</dbReference>
<keyword evidence="3" id="KW-1185">Reference proteome</keyword>
<dbReference type="AlphaFoldDB" id="A0A2P6PS69"/>
<sequence>MLLAVAAVFTCIWELIHKNSLVPKRWQKLQYIYYLRPSDTFFESHLDIYGVVSSISQCVFSTVQYIYFFQHADSPIRLSALPALYLMCLVGSRLWKNRWSERPTLVAS</sequence>
<protein>
    <submittedName>
        <fullName evidence="2">Uncharacterized protein</fullName>
    </submittedName>
</protein>
<comment type="caution">
    <text evidence="2">The sequence shown here is derived from an EMBL/GenBank/DDBJ whole genome shotgun (WGS) entry which is preliminary data.</text>
</comment>
<proteinExistence type="predicted"/>
<evidence type="ECO:0000313" key="2">
    <source>
        <dbReference type="EMBL" id="PRQ24779.1"/>
    </source>
</evidence>